<keyword evidence="5" id="KW-1185">Reference proteome</keyword>
<accession>A0ABP8PW92</accession>
<dbReference type="RefSeq" id="WP_345008858.1">
    <property type="nucleotide sequence ID" value="NZ_BAABFC010000001.1"/>
</dbReference>
<keyword evidence="2" id="KW-0732">Signal</keyword>
<reference evidence="5" key="1">
    <citation type="journal article" date="2019" name="Int. J. Syst. Evol. Microbiol.">
        <title>The Global Catalogue of Microorganisms (GCM) 10K type strain sequencing project: providing services to taxonomists for standard genome sequencing and annotation.</title>
        <authorList>
            <consortium name="The Broad Institute Genomics Platform"/>
            <consortium name="The Broad Institute Genome Sequencing Center for Infectious Disease"/>
            <person name="Wu L."/>
            <person name="Ma J."/>
        </authorList>
    </citation>
    <scope>NUCLEOTIDE SEQUENCE [LARGE SCALE GENOMIC DNA]</scope>
    <source>
        <strain evidence="5">JCM 32226</strain>
    </source>
</reference>
<organism evidence="4 5">
    <name type="scientific">Pseudaeromonas paramecii</name>
    <dbReference type="NCBI Taxonomy" id="2138166"/>
    <lineage>
        <taxon>Bacteria</taxon>
        <taxon>Pseudomonadati</taxon>
        <taxon>Pseudomonadota</taxon>
        <taxon>Gammaproteobacteria</taxon>
        <taxon>Aeromonadales</taxon>
        <taxon>Aeromonadaceae</taxon>
        <taxon>Pseudaeromonas</taxon>
    </lineage>
</organism>
<comment type="caution">
    <text evidence="4">The sequence shown here is derived from an EMBL/GenBank/DDBJ whole genome shotgun (WGS) entry which is preliminary data.</text>
</comment>
<dbReference type="SMART" id="SM00062">
    <property type="entry name" value="PBPb"/>
    <property type="match status" value="1"/>
</dbReference>
<dbReference type="PANTHER" id="PTHR35936:SF25">
    <property type="entry name" value="ABC TRANSPORTER SUBSTRATE-BINDING PROTEIN"/>
    <property type="match status" value="1"/>
</dbReference>
<proteinExistence type="inferred from homology"/>
<dbReference type="Pfam" id="PF00497">
    <property type="entry name" value="SBP_bac_3"/>
    <property type="match status" value="1"/>
</dbReference>
<dbReference type="EMBL" id="BAABFC010000001">
    <property type="protein sequence ID" value="GAA4492259.1"/>
    <property type="molecule type" value="Genomic_DNA"/>
</dbReference>
<evidence type="ECO:0000256" key="2">
    <source>
        <dbReference type="ARBA" id="ARBA00022729"/>
    </source>
</evidence>
<feature type="domain" description="Solute-binding protein family 3/N-terminal" evidence="3">
    <location>
        <begin position="38"/>
        <end position="263"/>
    </location>
</feature>
<dbReference type="PANTHER" id="PTHR35936">
    <property type="entry name" value="MEMBRANE-BOUND LYTIC MUREIN TRANSGLYCOSYLASE F"/>
    <property type="match status" value="1"/>
</dbReference>
<dbReference type="Proteomes" id="UP001501321">
    <property type="component" value="Unassembled WGS sequence"/>
</dbReference>
<gene>
    <name evidence="4" type="ORF">GCM10023095_00400</name>
</gene>
<comment type="similarity">
    <text evidence="1">Belongs to the bacterial solute-binding protein 3 family.</text>
</comment>
<dbReference type="InterPro" id="IPR001638">
    <property type="entry name" value="Solute-binding_3/MltF_N"/>
</dbReference>
<dbReference type="SUPFAM" id="SSF53850">
    <property type="entry name" value="Periplasmic binding protein-like II"/>
    <property type="match status" value="1"/>
</dbReference>
<protein>
    <submittedName>
        <fullName evidence="4">Transporter substrate-binding domain-containing protein</fullName>
    </submittedName>
</protein>
<evidence type="ECO:0000256" key="1">
    <source>
        <dbReference type="ARBA" id="ARBA00010333"/>
    </source>
</evidence>
<sequence>MRLWNRMSALLRWAGLTGCVFGGLWLVGALPAMACERPLSVGYDQWPPYHYRNADGKMGGFAIEVLEEVAKRMGCPLEYKERPWRRVLLELKAGTTDVAMEAYYNDERAAYAWFSEAYNPSSAHLWVKQGTQLRHRDLKALIESGFRLGVTKSFFYGPLMQGMRHHPNVEEVEDESQNYGKLLKGRLDGFLGDTLATRWAIDQQGLAGQIQRADLAVYQAPAAFMLSKQSVSRDQVSAFNRALLAMKQDGSYQTILDHYLGRTEVQSTPE</sequence>
<name>A0ABP8PW92_9GAMM</name>
<dbReference type="Gene3D" id="3.40.190.10">
    <property type="entry name" value="Periplasmic binding protein-like II"/>
    <property type="match status" value="2"/>
</dbReference>
<evidence type="ECO:0000259" key="3">
    <source>
        <dbReference type="SMART" id="SM00062"/>
    </source>
</evidence>
<evidence type="ECO:0000313" key="4">
    <source>
        <dbReference type="EMBL" id="GAA4492259.1"/>
    </source>
</evidence>
<evidence type="ECO:0000313" key="5">
    <source>
        <dbReference type="Proteomes" id="UP001501321"/>
    </source>
</evidence>